<dbReference type="PROSITE" id="PS51253">
    <property type="entry name" value="HTH_CENPB"/>
    <property type="match status" value="1"/>
</dbReference>
<proteinExistence type="inferred from homology"/>
<dbReference type="EMBL" id="LNIX01000004">
    <property type="protein sequence ID" value="OXA55763.1"/>
    <property type="molecule type" value="Genomic_DNA"/>
</dbReference>
<feature type="domain" description="HTH CENPB-type" evidence="6">
    <location>
        <begin position="176"/>
        <end position="249"/>
    </location>
</feature>
<dbReference type="InterPro" id="IPR036188">
    <property type="entry name" value="FAD/NAD-bd_sf"/>
</dbReference>
<dbReference type="Proteomes" id="UP000198287">
    <property type="component" value="Unassembled WGS sequence"/>
</dbReference>
<comment type="similarity">
    <text evidence="2">Belongs to the GMC oxidoreductase family.</text>
</comment>
<dbReference type="STRING" id="158441.A0A226EDR3"/>
<sequence>SLWTRICANGRLSSILTIFNQLHSLGQTIGEEITRVRDKFILFLTSPTRLNKEFERKLHVHTCLEDVFERRLDVQIIFISTPALLGMETFDDSFISEITVEPNKESVKRRSYEYDPDYVYSSPKKRLPESISYMRIREIVQLWIKHPKWKWSTLKRNGAPEIPNKATAYKWRRQVQQGGNKSQKLEEINNHVSQQLQEARSTFKIIKASHIRNWAVEKFTTLGRSTLNFKCGRGWIDRFKKSHKVSSRKINRLVSKREVRSQKTIHEAAKKFREEIKLLSSNYDPSHIFNTDQCGFSYEITPSRTLTTKGEKIVFGYAQSPTNLSTHSYTVQYIISMSGEILGNVFVCLQEPCGKLGPRVKLDVESYLPSNVTLTCSSSGKLSTSLNEYFLVKQVVPKVSQPFVWIVDSWAGHTNLSSYNKLFGKENDMPEICLKIIPEKCTSLVQPLDTFFHRQLKYLAKEILASLEVLLNIAGVHQEDNWNTRHGVIKLQSLLHFFLSAPIFKEMIKYSWYSSGLTVGGGSAGTIVANRLSKYPGNSVLLLEAGGKPNPFMLWPAMAYVGQLKVPGVDWITSVLIGFGRMDVTIKDGQRFGTYAAFLQGKVEARRNLWIYLYSRAIKVHLDKDRVAYGVTYRRHGKTRFVRARKEIILSAGAISCRVNLPVGYNLQDHALTIVGPFTVDDNKAASFLRESNAISLSDYFGRNMGFISTPDSSSGVGYVCSSLAEKDWPDIQYTLIGASTTIPIVSMAHNFKPAIVAPGLPRSRGQIRLASSSPDDKPIIDPHYFTHPDDMRIMTDGMRILIDLIETTQAYRKIGASFATTPLPGCEHFSDLRSNEYYECYLRQLTFTVHHPSCTVPMGKDWRDQRTVLDSKLRVFKTRHLRVIDASVMPYIPNANLNAPTIMIGEKAAHFIRDYWAQQFLVCDMREFLSYRENRQCFYCRLV</sequence>
<dbReference type="InterPro" id="IPR012132">
    <property type="entry name" value="GMC_OxRdtase"/>
</dbReference>
<comment type="cofactor">
    <cofactor evidence="1">
        <name>FAD</name>
        <dbReference type="ChEBI" id="CHEBI:57692"/>
    </cofactor>
</comment>
<evidence type="ECO:0000256" key="3">
    <source>
        <dbReference type="ARBA" id="ARBA00022630"/>
    </source>
</evidence>
<organism evidence="7 8">
    <name type="scientific">Folsomia candida</name>
    <name type="common">Springtail</name>
    <dbReference type="NCBI Taxonomy" id="158441"/>
    <lineage>
        <taxon>Eukaryota</taxon>
        <taxon>Metazoa</taxon>
        <taxon>Ecdysozoa</taxon>
        <taxon>Arthropoda</taxon>
        <taxon>Hexapoda</taxon>
        <taxon>Collembola</taxon>
        <taxon>Entomobryomorpha</taxon>
        <taxon>Isotomoidea</taxon>
        <taxon>Isotomidae</taxon>
        <taxon>Proisotominae</taxon>
        <taxon>Folsomia</taxon>
    </lineage>
</organism>
<keyword evidence="3" id="KW-0285">Flavoprotein</keyword>
<dbReference type="AlphaFoldDB" id="A0A226EDR3"/>
<dbReference type="InterPro" id="IPR000172">
    <property type="entry name" value="GMC_OxRdtase_N"/>
</dbReference>
<evidence type="ECO:0000313" key="8">
    <source>
        <dbReference type="Proteomes" id="UP000198287"/>
    </source>
</evidence>
<gene>
    <name evidence="7" type="ORF">Fcan01_08869</name>
</gene>
<keyword evidence="5" id="KW-0238">DNA-binding</keyword>
<evidence type="ECO:0000313" key="7">
    <source>
        <dbReference type="EMBL" id="OXA55763.1"/>
    </source>
</evidence>
<dbReference type="SUPFAM" id="SSF54373">
    <property type="entry name" value="FAD-linked reductases, C-terminal domain"/>
    <property type="match status" value="1"/>
</dbReference>
<keyword evidence="8" id="KW-1185">Reference proteome</keyword>
<dbReference type="Gene3D" id="3.50.50.60">
    <property type="entry name" value="FAD/NAD(P)-binding domain"/>
    <property type="match status" value="3"/>
</dbReference>
<comment type="caution">
    <text evidence="7">The sequence shown here is derived from an EMBL/GenBank/DDBJ whole genome shotgun (WGS) entry which is preliminary data.</text>
</comment>
<keyword evidence="4" id="KW-0274">FAD</keyword>
<evidence type="ECO:0000256" key="2">
    <source>
        <dbReference type="ARBA" id="ARBA00010790"/>
    </source>
</evidence>
<dbReference type="Pfam" id="PF00732">
    <property type="entry name" value="GMC_oxred_N"/>
    <property type="match status" value="1"/>
</dbReference>
<dbReference type="Pfam" id="PF05199">
    <property type="entry name" value="GMC_oxred_C"/>
    <property type="match status" value="1"/>
</dbReference>
<dbReference type="InterPro" id="IPR006600">
    <property type="entry name" value="HTH_CenpB_DNA-bd_dom"/>
</dbReference>
<dbReference type="SUPFAM" id="SSF51905">
    <property type="entry name" value="FAD/NAD(P)-binding domain"/>
    <property type="match status" value="1"/>
</dbReference>
<dbReference type="OrthoDB" id="10039452at2759"/>
<dbReference type="PANTHER" id="PTHR11552:SF147">
    <property type="entry name" value="CHOLINE DEHYDROGENASE, MITOCHONDRIAL"/>
    <property type="match status" value="1"/>
</dbReference>
<dbReference type="PANTHER" id="PTHR11552">
    <property type="entry name" value="GLUCOSE-METHANOL-CHOLINE GMC OXIDOREDUCTASE"/>
    <property type="match status" value="1"/>
</dbReference>
<dbReference type="Gene3D" id="3.30.560.10">
    <property type="entry name" value="Glucose Oxidase, domain 3"/>
    <property type="match status" value="2"/>
</dbReference>
<evidence type="ECO:0000256" key="4">
    <source>
        <dbReference type="ARBA" id="ARBA00022827"/>
    </source>
</evidence>
<reference evidence="7 8" key="1">
    <citation type="submission" date="2015-12" db="EMBL/GenBank/DDBJ databases">
        <title>The genome of Folsomia candida.</title>
        <authorList>
            <person name="Faddeeva A."/>
            <person name="Derks M.F."/>
            <person name="Anvar Y."/>
            <person name="Smit S."/>
            <person name="Van Straalen N."/>
            <person name="Roelofs D."/>
        </authorList>
    </citation>
    <scope>NUCLEOTIDE SEQUENCE [LARGE SCALE GENOMIC DNA]</scope>
    <source>
        <strain evidence="7 8">VU population</strain>
        <tissue evidence="7">Whole body</tissue>
    </source>
</reference>
<dbReference type="GO" id="GO:0003677">
    <property type="term" value="F:DNA binding"/>
    <property type="evidence" value="ECO:0007669"/>
    <property type="project" value="UniProtKB-KW"/>
</dbReference>
<dbReference type="InterPro" id="IPR007867">
    <property type="entry name" value="GMC_OxRtase_C"/>
</dbReference>
<accession>A0A226EDR3</accession>
<evidence type="ECO:0000256" key="1">
    <source>
        <dbReference type="ARBA" id="ARBA00001974"/>
    </source>
</evidence>
<dbReference type="GO" id="GO:0016614">
    <property type="term" value="F:oxidoreductase activity, acting on CH-OH group of donors"/>
    <property type="evidence" value="ECO:0007669"/>
    <property type="project" value="InterPro"/>
</dbReference>
<dbReference type="GO" id="GO:0050660">
    <property type="term" value="F:flavin adenine dinucleotide binding"/>
    <property type="evidence" value="ECO:0007669"/>
    <property type="project" value="InterPro"/>
</dbReference>
<evidence type="ECO:0000259" key="6">
    <source>
        <dbReference type="PROSITE" id="PS51253"/>
    </source>
</evidence>
<evidence type="ECO:0000256" key="5">
    <source>
        <dbReference type="ARBA" id="ARBA00023125"/>
    </source>
</evidence>
<name>A0A226EDR3_FOLCA</name>
<protein>
    <submittedName>
        <fullName evidence="7">Alcohol dehydrogenase [acceptor]</fullName>
    </submittedName>
</protein>
<feature type="non-terminal residue" evidence="7">
    <location>
        <position position="1"/>
    </location>
</feature>